<dbReference type="SMART" id="SM00355">
    <property type="entry name" value="ZnF_C2H2"/>
    <property type="match status" value="2"/>
</dbReference>
<dbReference type="EMBL" id="BPLQ01006635">
    <property type="protein sequence ID" value="GIY24083.1"/>
    <property type="molecule type" value="Genomic_DNA"/>
</dbReference>
<feature type="region of interest" description="Disordered" evidence="1">
    <location>
        <begin position="184"/>
        <end position="237"/>
    </location>
</feature>
<feature type="domain" description="C2H2-type" evidence="2">
    <location>
        <begin position="95"/>
        <end position="116"/>
    </location>
</feature>
<protein>
    <recommendedName>
        <fullName evidence="2">C2H2-type domain-containing protein</fullName>
    </recommendedName>
</protein>
<gene>
    <name evidence="3" type="ORF">CDAR_617771</name>
</gene>
<evidence type="ECO:0000313" key="3">
    <source>
        <dbReference type="EMBL" id="GIY24083.1"/>
    </source>
</evidence>
<comment type="caution">
    <text evidence="3">The sequence shown here is derived from an EMBL/GenBank/DDBJ whole genome shotgun (WGS) entry which is preliminary data.</text>
</comment>
<evidence type="ECO:0000259" key="2">
    <source>
        <dbReference type="PROSITE" id="PS00028"/>
    </source>
</evidence>
<dbReference type="AlphaFoldDB" id="A0AAV4RP95"/>
<accession>A0AAV4RP95</accession>
<evidence type="ECO:0000256" key="1">
    <source>
        <dbReference type="SAM" id="MobiDB-lite"/>
    </source>
</evidence>
<dbReference type="PROSITE" id="PS00028">
    <property type="entry name" value="ZINC_FINGER_C2H2_1"/>
    <property type="match status" value="1"/>
</dbReference>
<dbReference type="Proteomes" id="UP001054837">
    <property type="component" value="Unassembled WGS sequence"/>
</dbReference>
<evidence type="ECO:0000313" key="4">
    <source>
        <dbReference type="Proteomes" id="UP001054837"/>
    </source>
</evidence>
<feature type="compositionally biased region" description="Low complexity" evidence="1">
    <location>
        <begin position="210"/>
        <end position="223"/>
    </location>
</feature>
<name>A0AAV4RP95_9ARAC</name>
<feature type="compositionally biased region" description="Low complexity" evidence="1">
    <location>
        <begin position="361"/>
        <end position="379"/>
    </location>
</feature>
<feature type="region of interest" description="Disordered" evidence="1">
    <location>
        <begin position="281"/>
        <end position="320"/>
    </location>
</feature>
<organism evidence="3 4">
    <name type="scientific">Caerostris darwini</name>
    <dbReference type="NCBI Taxonomy" id="1538125"/>
    <lineage>
        <taxon>Eukaryota</taxon>
        <taxon>Metazoa</taxon>
        <taxon>Ecdysozoa</taxon>
        <taxon>Arthropoda</taxon>
        <taxon>Chelicerata</taxon>
        <taxon>Arachnida</taxon>
        <taxon>Araneae</taxon>
        <taxon>Araneomorphae</taxon>
        <taxon>Entelegynae</taxon>
        <taxon>Araneoidea</taxon>
        <taxon>Araneidae</taxon>
        <taxon>Caerostris</taxon>
    </lineage>
</organism>
<sequence>MCTSPCGISYDGSSPPVMSGTFFPVEDSESSLSHPRPPCDIPKTVVDRSMSTEPPELCQNTVVKEVDLFPSDLEIRDLFHDSTANLRFDFVKLSCLQCKRRFFSAGGLENHLFAVHGIRPDTSDGHPTHADHPSSCDVSLPLSLPPPELLSLGTTTGPPKCAPFTKLSPAKTWASVAAKPAITFPQPWAGKPPRQQSAVSTSPRRPRPTLPSRALGGPGQSPLPAIPPPAKKGGKSSPAFIAISHFAQRRAGTTTMWCMSLKRNLTDFTCLSAMPGHRTLMTALPKPPKSKPGLKKSKSLAFQNQDSTSASRQVHSSSVAASTTSAAPPIVCEYCDQGGFPSRKALKYHLFRLHGQPMRKASQQQTSSSSPQAQSATPAEPAHLVSSVQRLDAQISMSFPIQGKIVCPERGCEASFVSKHWTSMKGSLLKHLSKNFNARNVRRHFLLPLDYRTTPRRTFDKLLRHKLRRSTFRRPGAGSAPRKKEPHRPLCLTRHRIVSLKSQLLAPPVADVPFVEAVPQPSEHDDEPLFHFSQIFEDILNCDPSHDCAQILSDAYCQLVTEASSIALPKASVPAPFSQSCIAILFIIVSADSFPTLFLRC</sequence>
<feature type="compositionally biased region" description="Basic residues" evidence="1">
    <location>
        <begin position="288"/>
        <end position="298"/>
    </location>
</feature>
<feature type="region of interest" description="Disordered" evidence="1">
    <location>
        <begin position="357"/>
        <end position="385"/>
    </location>
</feature>
<reference evidence="3 4" key="1">
    <citation type="submission" date="2021-06" db="EMBL/GenBank/DDBJ databases">
        <title>Caerostris darwini draft genome.</title>
        <authorList>
            <person name="Kono N."/>
            <person name="Arakawa K."/>
        </authorList>
    </citation>
    <scope>NUCLEOTIDE SEQUENCE [LARGE SCALE GENOMIC DNA]</scope>
</reference>
<keyword evidence="4" id="KW-1185">Reference proteome</keyword>
<feature type="compositionally biased region" description="Polar residues" evidence="1">
    <location>
        <begin position="301"/>
        <end position="315"/>
    </location>
</feature>
<proteinExistence type="predicted"/>
<dbReference type="InterPro" id="IPR013087">
    <property type="entry name" value="Znf_C2H2_type"/>
</dbReference>